<proteinExistence type="predicted"/>
<dbReference type="PANTHER" id="PTHR33992:SF1">
    <property type="entry name" value="RIBONUCLEASE P PROTEIN COMPONENT"/>
    <property type="match status" value="1"/>
</dbReference>
<keyword evidence="2" id="KW-0819">tRNA processing</keyword>
<evidence type="ECO:0000256" key="5">
    <source>
        <dbReference type="ARBA" id="ARBA00022801"/>
    </source>
</evidence>
<evidence type="ECO:0000313" key="8">
    <source>
        <dbReference type="EMBL" id="GAO98645.1"/>
    </source>
</evidence>
<dbReference type="InterPro" id="IPR000100">
    <property type="entry name" value="RNase_P"/>
</dbReference>
<evidence type="ECO:0000256" key="7">
    <source>
        <dbReference type="NCBIfam" id="TIGR00188"/>
    </source>
</evidence>
<dbReference type="InterPro" id="IPR020568">
    <property type="entry name" value="Ribosomal_Su5_D2-typ_SF"/>
</dbReference>
<dbReference type="InterPro" id="IPR014721">
    <property type="entry name" value="Ribsml_uS5_D2-typ_fold_subgr"/>
</dbReference>
<keyword evidence="6" id="KW-0694">RNA-binding</keyword>
<sequence length="105" mass="12325">MAPSFILQMTSSEIQEKRIGYIVTRKIGSAVTRNRVRRRLKEAVRHVFPAQITEGQDYILIARENALTQNFSELEKDLLWSLRHVQRLDREKQDRNKPAADKIHV</sequence>
<keyword evidence="9" id="KW-1185">Reference proteome</keyword>
<dbReference type="EC" id="3.1.26.5" evidence="7"/>
<dbReference type="AlphaFoldDB" id="A0A0K8MDM0"/>
<protein>
    <recommendedName>
        <fullName evidence="7">Ribonuclease P protein component</fullName>
        <ecNumber evidence="7">3.1.26.5</ecNumber>
    </recommendedName>
</protein>
<organism evidence="8 9">
    <name type="scientific">Caedimonas varicaedens</name>
    <dbReference type="NCBI Taxonomy" id="1629334"/>
    <lineage>
        <taxon>Bacteria</taxon>
        <taxon>Pseudomonadati</taxon>
        <taxon>Pseudomonadota</taxon>
        <taxon>Alphaproteobacteria</taxon>
        <taxon>Holosporales</taxon>
        <taxon>Caedimonadaceae</taxon>
        <taxon>Caedimonas</taxon>
    </lineage>
</organism>
<comment type="caution">
    <text evidence="8">The sequence shown here is derived from an EMBL/GenBank/DDBJ whole genome shotgun (WGS) entry which is preliminary data.</text>
</comment>
<dbReference type="GO" id="GO:0030677">
    <property type="term" value="C:ribonuclease P complex"/>
    <property type="evidence" value="ECO:0007669"/>
    <property type="project" value="TreeGrafter"/>
</dbReference>
<dbReference type="EMBL" id="BBVC01000074">
    <property type="protein sequence ID" value="GAO98645.1"/>
    <property type="molecule type" value="Genomic_DNA"/>
</dbReference>
<comment type="function">
    <text evidence="1">RNaseP catalyzes the removal of the 5'-leader sequence from pre-tRNA to produce the mature 5'-terminus. It can also cleave other RNA substrates such as 4.5S RNA. The protein component plays an auxiliary but essential role in vivo by binding to the 5'-leader sequence and broadening the substrate specificity of the ribozyme.</text>
</comment>
<reference evidence="8 9" key="1">
    <citation type="submission" date="2015-03" db="EMBL/GenBank/DDBJ databases">
        <title>Caedibacter varicaedens, whole genome shotgun sequence.</title>
        <authorList>
            <person name="Suzuki H."/>
            <person name="Dapper A.L."/>
            <person name="Gibson A.K."/>
            <person name="Jackson C."/>
            <person name="Lee H."/>
            <person name="Pejaver V.R."/>
            <person name="Doak T."/>
            <person name="Lynch M."/>
        </authorList>
    </citation>
    <scope>NUCLEOTIDE SEQUENCE [LARGE SCALE GENOMIC DNA]</scope>
</reference>
<evidence type="ECO:0000256" key="2">
    <source>
        <dbReference type="ARBA" id="ARBA00022694"/>
    </source>
</evidence>
<dbReference type="PROSITE" id="PS00648">
    <property type="entry name" value="RIBONUCLEASE_P"/>
    <property type="match status" value="1"/>
</dbReference>
<dbReference type="GO" id="GO:0000049">
    <property type="term" value="F:tRNA binding"/>
    <property type="evidence" value="ECO:0007669"/>
    <property type="project" value="InterPro"/>
</dbReference>
<dbReference type="Proteomes" id="UP000036771">
    <property type="component" value="Unassembled WGS sequence"/>
</dbReference>
<accession>A0A0K8MDM0</accession>
<evidence type="ECO:0000256" key="3">
    <source>
        <dbReference type="ARBA" id="ARBA00022722"/>
    </source>
</evidence>
<keyword evidence="4" id="KW-0255">Endonuclease</keyword>
<dbReference type="Pfam" id="PF00825">
    <property type="entry name" value="Ribonuclease_P"/>
    <property type="match status" value="1"/>
</dbReference>
<evidence type="ECO:0000256" key="4">
    <source>
        <dbReference type="ARBA" id="ARBA00022759"/>
    </source>
</evidence>
<dbReference type="STRING" id="1629334.Cva_01309"/>
<dbReference type="GO" id="GO:0004526">
    <property type="term" value="F:ribonuclease P activity"/>
    <property type="evidence" value="ECO:0007669"/>
    <property type="project" value="UniProtKB-UniRule"/>
</dbReference>
<keyword evidence="3" id="KW-0540">Nuclease</keyword>
<keyword evidence="5" id="KW-0378">Hydrolase</keyword>
<dbReference type="InterPro" id="IPR020539">
    <property type="entry name" value="RNase_P_CS"/>
</dbReference>
<dbReference type="Gene3D" id="3.30.230.10">
    <property type="match status" value="1"/>
</dbReference>
<name>A0A0K8MDM0_9PROT</name>
<gene>
    <name evidence="8" type="primary">rnpA</name>
    <name evidence="8" type="ORF">Cva_01309</name>
</gene>
<dbReference type="GO" id="GO:0042781">
    <property type="term" value="F:3'-tRNA processing endoribonuclease activity"/>
    <property type="evidence" value="ECO:0007669"/>
    <property type="project" value="TreeGrafter"/>
</dbReference>
<evidence type="ECO:0000256" key="1">
    <source>
        <dbReference type="ARBA" id="ARBA00002663"/>
    </source>
</evidence>
<dbReference type="NCBIfam" id="TIGR00188">
    <property type="entry name" value="rnpA"/>
    <property type="match status" value="1"/>
</dbReference>
<dbReference type="SUPFAM" id="SSF54211">
    <property type="entry name" value="Ribosomal protein S5 domain 2-like"/>
    <property type="match status" value="1"/>
</dbReference>
<evidence type="ECO:0000256" key="6">
    <source>
        <dbReference type="ARBA" id="ARBA00022884"/>
    </source>
</evidence>
<evidence type="ECO:0000313" key="9">
    <source>
        <dbReference type="Proteomes" id="UP000036771"/>
    </source>
</evidence>
<dbReference type="PANTHER" id="PTHR33992">
    <property type="entry name" value="RIBONUCLEASE P PROTEIN COMPONENT"/>
    <property type="match status" value="1"/>
</dbReference>